<proteinExistence type="predicted"/>
<dbReference type="RefSeq" id="WP_150865034.1">
    <property type="nucleotide sequence ID" value="NZ_VYXP01000009.1"/>
</dbReference>
<organism evidence="2 3">
    <name type="scientific">Marinihelvus fidelis</name>
    <dbReference type="NCBI Taxonomy" id="2613842"/>
    <lineage>
        <taxon>Bacteria</taxon>
        <taxon>Pseudomonadati</taxon>
        <taxon>Pseudomonadota</taxon>
        <taxon>Gammaproteobacteria</taxon>
        <taxon>Chromatiales</taxon>
        <taxon>Wenzhouxiangellaceae</taxon>
        <taxon>Marinihelvus</taxon>
    </lineage>
</organism>
<dbReference type="Proteomes" id="UP000325372">
    <property type="component" value="Unassembled WGS sequence"/>
</dbReference>
<keyword evidence="1" id="KW-1133">Transmembrane helix</keyword>
<evidence type="ECO:0000313" key="3">
    <source>
        <dbReference type="Proteomes" id="UP000325372"/>
    </source>
</evidence>
<feature type="transmembrane region" description="Helical" evidence="1">
    <location>
        <begin position="257"/>
        <end position="275"/>
    </location>
</feature>
<feature type="transmembrane region" description="Helical" evidence="1">
    <location>
        <begin position="84"/>
        <end position="103"/>
    </location>
</feature>
<feature type="transmembrane region" description="Helical" evidence="1">
    <location>
        <begin position="177"/>
        <end position="196"/>
    </location>
</feature>
<name>A0A5N0T5Z4_9GAMM</name>
<feature type="transmembrane region" description="Helical" evidence="1">
    <location>
        <begin position="142"/>
        <end position="165"/>
    </location>
</feature>
<keyword evidence="1" id="KW-0472">Membrane</keyword>
<dbReference type="AlphaFoldDB" id="A0A5N0T5Z4"/>
<evidence type="ECO:0000313" key="2">
    <source>
        <dbReference type="EMBL" id="KAA9130198.1"/>
    </source>
</evidence>
<accession>A0A5N0T5Z4</accession>
<protein>
    <submittedName>
        <fullName evidence="2">Uncharacterized protein</fullName>
    </submittedName>
</protein>
<sequence length="297" mass="33751">MSALTWGDFSVSVAYGGILGLVLWLLHRRQIRNYKLMPPEKVIEEMARNRSPRRLILHILLPVIPAVIFLLYILPGWLGFRLNWASFMIGIAPYLIWQQLVALKFYRSVEMRSNEARMAERGQGGMRLALPRERRLRDFSSVYWRMAPFLIWFVGTQAAVTGHLLGFGQSGPNGLTFILTLALVTIPGMVFFYWFAGRVIREPIDLRSDDPAHFTTDVEKYLRQRGNSVLAMASAAMLGTVSLELVLGFGLPYWPLWVVWLLFGLSGLWCAIGGANQLAALERKRWNAQEAQEALPN</sequence>
<feature type="transmembrane region" description="Helical" evidence="1">
    <location>
        <begin position="229"/>
        <end position="251"/>
    </location>
</feature>
<keyword evidence="3" id="KW-1185">Reference proteome</keyword>
<feature type="transmembrane region" description="Helical" evidence="1">
    <location>
        <begin position="6"/>
        <end position="26"/>
    </location>
</feature>
<evidence type="ECO:0000256" key="1">
    <source>
        <dbReference type="SAM" id="Phobius"/>
    </source>
</evidence>
<gene>
    <name evidence="2" type="ORF">F3N42_13605</name>
</gene>
<dbReference type="EMBL" id="VYXP01000009">
    <property type="protein sequence ID" value="KAA9130198.1"/>
    <property type="molecule type" value="Genomic_DNA"/>
</dbReference>
<keyword evidence="1" id="KW-0812">Transmembrane</keyword>
<feature type="transmembrane region" description="Helical" evidence="1">
    <location>
        <begin position="55"/>
        <end position="78"/>
    </location>
</feature>
<reference evidence="2 3" key="1">
    <citation type="submission" date="2019-09" db="EMBL/GenBank/DDBJ databases">
        <title>Wenzhouxiangella sp. Genome sequencing and assembly.</title>
        <authorList>
            <person name="Zhang R."/>
        </authorList>
    </citation>
    <scope>NUCLEOTIDE SEQUENCE [LARGE SCALE GENOMIC DNA]</scope>
    <source>
        <strain evidence="2 3">W260</strain>
    </source>
</reference>
<comment type="caution">
    <text evidence="2">The sequence shown here is derived from an EMBL/GenBank/DDBJ whole genome shotgun (WGS) entry which is preliminary data.</text>
</comment>